<accession>A0A926EYV9</accession>
<dbReference type="RefSeq" id="WP_249322962.1">
    <property type="nucleotide sequence ID" value="NZ_JACRTK010000001.1"/>
</dbReference>
<dbReference type="SUPFAM" id="SSF48695">
    <property type="entry name" value="Multiheme cytochromes"/>
    <property type="match status" value="1"/>
</dbReference>
<comment type="caution">
    <text evidence="1">The sequence shown here is derived from an EMBL/GenBank/DDBJ whole genome shotgun (WGS) entry which is preliminary data.</text>
</comment>
<dbReference type="Pfam" id="PF09719">
    <property type="entry name" value="C_GCAxxG_C_C"/>
    <property type="match status" value="1"/>
</dbReference>
<dbReference type="NCBIfam" id="TIGR01909">
    <property type="entry name" value="C_GCAxxG_C_C"/>
    <property type="match status" value="1"/>
</dbReference>
<organism evidence="1 2">
    <name type="scientific">Wansuia hejianensis</name>
    <dbReference type="NCBI Taxonomy" id="2763667"/>
    <lineage>
        <taxon>Bacteria</taxon>
        <taxon>Bacillati</taxon>
        <taxon>Bacillota</taxon>
        <taxon>Clostridia</taxon>
        <taxon>Lachnospirales</taxon>
        <taxon>Lachnospiraceae</taxon>
        <taxon>Wansuia</taxon>
    </lineage>
</organism>
<proteinExistence type="predicted"/>
<sequence length="164" mass="18232">MTKEELILKVQEEAEEYFRKGEFFCSEAVAQTINHLLGNPYDDNIVKMASGFPIGMGKSGCLCGAVSGGQMALGMVYGRVHGEPMNEKMFPLAAGLHDYIKKEYGSNCCRVITRQWAGDNFQSPERKKHCIEITGRVAAWVAERLIEDNQVDLNRLGVEVEAKA</sequence>
<keyword evidence="2" id="KW-1185">Reference proteome</keyword>
<gene>
    <name evidence="1" type="ORF">H8689_03150</name>
</gene>
<name>A0A926EYV9_9FIRM</name>
<dbReference type="AlphaFoldDB" id="A0A926EYV9"/>
<dbReference type="InterPro" id="IPR010181">
    <property type="entry name" value="CGCAxxGCC_motif"/>
</dbReference>
<reference evidence="1 2" key="1">
    <citation type="submission" date="2020-08" db="EMBL/GenBank/DDBJ databases">
        <title>Genome public.</title>
        <authorList>
            <person name="Liu C."/>
            <person name="Sun Q."/>
        </authorList>
    </citation>
    <scope>NUCLEOTIDE SEQUENCE [LARGE SCALE GENOMIC DNA]</scope>
    <source>
        <strain evidence="1 2">NSJ-26</strain>
    </source>
</reference>
<dbReference type="Proteomes" id="UP000601522">
    <property type="component" value="Unassembled WGS sequence"/>
</dbReference>
<evidence type="ECO:0000313" key="2">
    <source>
        <dbReference type="Proteomes" id="UP000601522"/>
    </source>
</evidence>
<dbReference type="InterPro" id="IPR036280">
    <property type="entry name" value="Multihaem_cyt_sf"/>
</dbReference>
<dbReference type="EMBL" id="JACRTK010000001">
    <property type="protein sequence ID" value="MBC8590136.1"/>
    <property type="molecule type" value="Genomic_DNA"/>
</dbReference>
<protein>
    <submittedName>
        <fullName evidence="1">C_GCAxxG_C_C family protein</fullName>
    </submittedName>
</protein>
<evidence type="ECO:0000313" key="1">
    <source>
        <dbReference type="EMBL" id="MBC8590136.1"/>
    </source>
</evidence>